<sequence length="199" mass="22581">MASRRRLRLDSAAPDVPEVLAQTLADIHHFDPGSNRPRTYQSWASPGRRVVVPWMRRSALWEKAFELLDQPAPAYAGTFLHRDFHLGNLLWSRGHISGVVDGVETSWGPARLDVAHAATHLAMVHGIEASAGFTDAYRRRTDDRSDEEQFRYWSVMDIVGYLPDPVKVVQPWRDSGVDITVDLARSRLEQRLDQVIRSS</sequence>
<dbReference type="InterPro" id="IPR002575">
    <property type="entry name" value="Aminoglycoside_PTrfase"/>
</dbReference>
<dbReference type="Gene3D" id="3.90.1200.10">
    <property type="match status" value="1"/>
</dbReference>
<accession>A0ABQ3XEE8</accession>
<name>A0ABQ3XEE8_9ACTN</name>
<gene>
    <name evidence="2" type="ORF">Aco03nite_052820</name>
</gene>
<dbReference type="InterPro" id="IPR011009">
    <property type="entry name" value="Kinase-like_dom_sf"/>
</dbReference>
<keyword evidence="3" id="KW-1185">Reference proteome</keyword>
<feature type="domain" description="Aminoglycoside phosphotransferase" evidence="1">
    <location>
        <begin position="13"/>
        <end position="142"/>
    </location>
</feature>
<evidence type="ECO:0000259" key="1">
    <source>
        <dbReference type="Pfam" id="PF01636"/>
    </source>
</evidence>
<evidence type="ECO:0000313" key="3">
    <source>
        <dbReference type="Proteomes" id="UP000612282"/>
    </source>
</evidence>
<protein>
    <recommendedName>
        <fullName evidence="1">Aminoglycoside phosphotransferase domain-containing protein</fullName>
    </recommendedName>
</protein>
<reference evidence="2 3" key="1">
    <citation type="submission" date="2021-01" db="EMBL/GenBank/DDBJ databases">
        <title>Whole genome shotgun sequence of Actinoplanes couchii NBRC 106145.</title>
        <authorList>
            <person name="Komaki H."/>
            <person name="Tamura T."/>
        </authorList>
    </citation>
    <scope>NUCLEOTIDE SEQUENCE [LARGE SCALE GENOMIC DNA]</scope>
    <source>
        <strain evidence="2 3">NBRC 106145</strain>
    </source>
</reference>
<dbReference type="RefSeq" id="WP_203798884.1">
    <property type="nucleotide sequence ID" value="NZ_BAAAQE010000094.1"/>
</dbReference>
<comment type="caution">
    <text evidence="2">The sequence shown here is derived from an EMBL/GenBank/DDBJ whole genome shotgun (WGS) entry which is preliminary data.</text>
</comment>
<dbReference type="SUPFAM" id="SSF56112">
    <property type="entry name" value="Protein kinase-like (PK-like)"/>
    <property type="match status" value="1"/>
</dbReference>
<dbReference type="Proteomes" id="UP000612282">
    <property type="component" value="Unassembled WGS sequence"/>
</dbReference>
<dbReference type="EMBL" id="BOMG01000064">
    <property type="protein sequence ID" value="GID56878.1"/>
    <property type="molecule type" value="Genomic_DNA"/>
</dbReference>
<proteinExistence type="predicted"/>
<dbReference type="Pfam" id="PF01636">
    <property type="entry name" value="APH"/>
    <property type="match status" value="1"/>
</dbReference>
<evidence type="ECO:0000313" key="2">
    <source>
        <dbReference type="EMBL" id="GID56878.1"/>
    </source>
</evidence>
<organism evidence="2 3">
    <name type="scientific">Actinoplanes couchii</name>
    <dbReference type="NCBI Taxonomy" id="403638"/>
    <lineage>
        <taxon>Bacteria</taxon>
        <taxon>Bacillati</taxon>
        <taxon>Actinomycetota</taxon>
        <taxon>Actinomycetes</taxon>
        <taxon>Micromonosporales</taxon>
        <taxon>Micromonosporaceae</taxon>
        <taxon>Actinoplanes</taxon>
    </lineage>
</organism>